<proteinExistence type="predicted"/>
<comment type="subcellular location">
    <subcellularLocation>
        <location evidence="1">Cell membrane</location>
        <topology evidence="1">Multi-pass membrane protein</topology>
    </subcellularLocation>
</comment>
<reference evidence="8 9" key="1">
    <citation type="journal article" date="2024" name="Nat. Commun.">
        <title>Phylogenomics reveals the evolutionary origins of lichenization in chlorophyte algae.</title>
        <authorList>
            <person name="Puginier C."/>
            <person name="Libourel C."/>
            <person name="Otte J."/>
            <person name="Skaloud P."/>
            <person name="Haon M."/>
            <person name="Grisel S."/>
            <person name="Petersen M."/>
            <person name="Berrin J.G."/>
            <person name="Delaux P.M."/>
            <person name="Dal Grande F."/>
            <person name="Keller J."/>
        </authorList>
    </citation>
    <scope>NUCLEOTIDE SEQUENCE [LARGE SCALE GENOMIC DNA]</scope>
    <source>
        <strain evidence="8 9">SAG 216-7</strain>
    </source>
</reference>
<evidence type="ECO:0000256" key="2">
    <source>
        <dbReference type="ARBA" id="ARBA00022475"/>
    </source>
</evidence>
<evidence type="ECO:0000256" key="5">
    <source>
        <dbReference type="ARBA" id="ARBA00023136"/>
    </source>
</evidence>
<evidence type="ECO:0000256" key="4">
    <source>
        <dbReference type="ARBA" id="ARBA00022989"/>
    </source>
</evidence>
<sequence>MQSFPSPRLNAYLALLRDFQRALLPKPSSLVRSINQAPSSDPHCFEFALGTSSHGTLSRAVVECVQQIKQKLGPHRSPDLCQLFVTADTYGSDNIRFASAECLSGSDHASPVVLGGVVQGLMGQGSQSCGGQGVSLMAASLPNVRLFPFHATSASLPDLRHGSWKDLIAAPAAGEDGSGDPDRTAGLILSEPHFLSVEELLVRLRGALPEAPILGGVLAPSAWGHGQSLRGALFLNSDTHDEGAVGCLMRGPLRFDQLCWQGCRPVGRVVRVTGAKGNAITHLDDMPALLVMQRLFTEMDDSDRLLQLQIGLDATGTGSAFVARNLLGFDTPALAVNVAVAAVEEGTLLQLHLRDSMWAQQGLRDLVQDYAECLPADVRERPERLGAWLYSCAGVAHLEEASLQAVMPSMLLQGAKCSAEIGSWGSSARPTMLSFSSNLGFLHHAHG</sequence>
<evidence type="ECO:0008006" key="10">
    <source>
        <dbReference type="Google" id="ProtNLM"/>
    </source>
</evidence>
<keyword evidence="4" id="KW-1133">Transmembrane helix</keyword>
<keyword evidence="5" id="KW-0472">Membrane</keyword>
<evidence type="ECO:0000256" key="1">
    <source>
        <dbReference type="ARBA" id="ARBA00004651"/>
    </source>
</evidence>
<feature type="domain" description="FIST" evidence="6">
    <location>
        <begin position="77"/>
        <end position="287"/>
    </location>
</feature>
<keyword evidence="2" id="KW-1003">Cell membrane</keyword>
<evidence type="ECO:0000256" key="3">
    <source>
        <dbReference type="ARBA" id="ARBA00022692"/>
    </source>
</evidence>
<accession>A0ABR2YZL9</accession>
<dbReference type="Proteomes" id="UP001491310">
    <property type="component" value="Unassembled WGS sequence"/>
</dbReference>
<dbReference type="SMART" id="SM00897">
    <property type="entry name" value="FIST"/>
    <property type="match status" value="1"/>
</dbReference>
<dbReference type="Pfam" id="PF08495">
    <property type="entry name" value="FIST"/>
    <property type="match status" value="1"/>
</dbReference>
<evidence type="ECO:0000259" key="7">
    <source>
        <dbReference type="SMART" id="SM01204"/>
    </source>
</evidence>
<dbReference type="SMART" id="SM01204">
    <property type="entry name" value="FIST_C"/>
    <property type="match status" value="1"/>
</dbReference>
<evidence type="ECO:0000313" key="8">
    <source>
        <dbReference type="EMBL" id="KAK9917127.1"/>
    </source>
</evidence>
<dbReference type="Pfam" id="PF10442">
    <property type="entry name" value="FIST_C"/>
    <property type="match status" value="1"/>
</dbReference>
<comment type="caution">
    <text evidence="8">The sequence shown here is derived from an EMBL/GenBank/DDBJ whole genome shotgun (WGS) entry which is preliminary data.</text>
</comment>
<keyword evidence="9" id="KW-1185">Reference proteome</keyword>
<feature type="domain" description="FIST C-domain" evidence="7">
    <location>
        <begin position="288"/>
        <end position="424"/>
    </location>
</feature>
<dbReference type="InterPro" id="IPR019494">
    <property type="entry name" value="FIST_C"/>
</dbReference>
<evidence type="ECO:0000313" key="9">
    <source>
        <dbReference type="Proteomes" id="UP001491310"/>
    </source>
</evidence>
<dbReference type="PIRSF" id="PIRSF018953">
    <property type="entry name" value="UCP018953"/>
    <property type="match status" value="1"/>
</dbReference>
<organism evidence="8 9">
    <name type="scientific">Coccomyxa subellipsoidea</name>
    <dbReference type="NCBI Taxonomy" id="248742"/>
    <lineage>
        <taxon>Eukaryota</taxon>
        <taxon>Viridiplantae</taxon>
        <taxon>Chlorophyta</taxon>
        <taxon>core chlorophytes</taxon>
        <taxon>Trebouxiophyceae</taxon>
        <taxon>Trebouxiophyceae incertae sedis</taxon>
        <taxon>Coccomyxaceae</taxon>
        <taxon>Coccomyxa</taxon>
    </lineage>
</organism>
<evidence type="ECO:0000259" key="6">
    <source>
        <dbReference type="SMART" id="SM00897"/>
    </source>
</evidence>
<protein>
    <recommendedName>
        <fullName evidence="10">FIST domain-containing protein</fullName>
    </recommendedName>
</protein>
<keyword evidence="3" id="KW-0812">Transmembrane</keyword>
<name>A0ABR2YZL9_9CHLO</name>
<dbReference type="InterPro" id="IPR016741">
    <property type="entry name" value="UCP018953"/>
</dbReference>
<gene>
    <name evidence="8" type="ORF">WJX75_001174</name>
</gene>
<dbReference type="InterPro" id="IPR013702">
    <property type="entry name" value="FIST_domain_N"/>
</dbReference>
<dbReference type="EMBL" id="JALJOT010000002">
    <property type="protein sequence ID" value="KAK9917127.1"/>
    <property type="molecule type" value="Genomic_DNA"/>
</dbReference>